<dbReference type="EMBL" id="UYJE01010293">
    <property type="protein sequence ID" value="VDI81831.1"/>
    <property type="molecule type" value="Genomic_DNA"/>
</dbReference>
<sequence length="525" mass="60280">MDLRRDWRLWIRPFIILLYFILALFVALPLCIIELNRADKPTHVQAWFASGIFVLCALPISLFGMLQHLVNYTQPNLQRHIIRILWMVPIYGVNAWFALRFPHAAIYLDTIRECYEAYVIYNFMAYLLQYLNNQHQLQHFEQKDPVTHICPLCCIRPWRINRNFIQRCKHGALQYTIVRPLTTVVALACEMGGKYHEGDFDFKSAWSYLVIINNISQIRSMDGCMMEYDEAMKTELAPINPVPKFLCVKFVVFFCFWQSLAIAILVKLDVIPSGGTWDFYHSITDVATGLQDFIICVEMFIAAIAHYYSFSHKPFIVTEENVHQSNCCGAFLSMWDVSDMRDDVLEHAKIISKAVKKTVSKPRIKTNDTERTPLIKDSQSNYTSDGGPSDWDTASLEQREITHKKSVPTESMNNYIVFGSSSETNYSNDTQTDVRVRQKDHVTSDKQEVEIVRPIESCDTNVVSVTSNQEESIKSDNKQTEGLIEVEVHSNINDRTIDTEQTGSIQVDMSTVNSSTVNTDDTPIV</sequence>
<evidence type="ECO:0000256" key="3">
    <source>
        <dbReference type="ARBA" id="ARBA00022989"/>
    </source>
</evidence>
<evidence type="ECO:0008006" key="9">
    <source>
        <dbReference type="Google" id="ProtNLM"/>
    </source>
</evidence>
<dbReference type="PANTHER" id="PTHR23423">
    <property type="entry name" value="ORGANIC SOLUTE TRANSPORTER-RELATED"/>
    <property type="match status" value="1"/>
</dbReference>
<evidence type="ECO:0000313" key="7">
    <source>
        <dbReference type="EMBL" id="VDI81831.1"/>
    </source>
</evidence>
<feature type="transmembrane region" description="Helical" evidence="6">
    <location>
        <begin position="246"/>
        <end position="266"/>
    </location>
</feature>
<comment type="subcellular location">
    <subcellularLocation>
        <location evidence="1">Membrane</location>
        <topology evidence="1">Multi-pass membrane protein</topology>
    </subcellularLocation>
</comment>
<evidence type="ECO:0000313" key="8">
    <source>
        <dbReference type="Proteomes" id="UP000596742"/>
    </source>
</evidence>
<keyword evidence="8" id="KW-1185">Reference proteome</keyword>
<feature type="region of interest" description="Disordered" evidence="5">
    <location>
        <begin position="361"/>
        <end position="393"/>
    </location>
</feature>
<feature type="compositionally biased region" description="Basic and acidic residues" evidence="5">
    <location>
        <begin position="365"/>
        <end position="374"/>
    </location>
</feature>
<dbReference type="Pfam" id="PF03619">
    <property type="entry name" value="Solute_trans_a"/>
    <property type="match status" value="1"/>
</dbReference>
<dbReference type="GO" id="GO:0016020">
    <property type="term" value="C:membrane"/>
    <property type="evidence" value="ECO:0007669"/>
    <property type="project" value="UniProtKB-SubCell"/>
</dbReference>
<organism evidence="7 8">
    <name type="scientific">Mytilus galloprovincialis</name>
    <name type="common">Mediterranean mussel</name>
    <dbReference type="NCBI Taxonomy" id="29158"/>
    <lineage>
        <taxon>Eukaryota</taxon>
        <taxon>Metazoa</taxon>
        <taxon>Spiralia</taxon>
        <taxon>Lophotrochozoa</taxon>
        <taxon>Mollusca</taxon>
        <taxon>Bivalvia</taxon>
        <taxon>Autobranchia</taxon>
        <taxon>Pteriomorphia</taxon>
        <taxon>Mytilida</taxon>
        <taxon>Mytiloidea</taxon>
        <taxon>Mytilidae</taxon>
        <taxon>Mytilinae</taxon>
        <taxon>Mytilus</taxon>
    </lineage>
</organism>
<evidence type="ECO:0000256" key="5">
    <source>
        <dbReference type="SAM" id="MobiDB-lite"/>
    </source>
</evidence>
<dbReference type="Proteomes" id="UP000596742">
    <property type="component" value="Unassembled WGS sequence"/>
</dbReference>
<dbReference type="OrthoDB" id="5348404at2759"/>
<dbReference type="InterPro" id="IPR005178">
    <property type="entry name" value="Ostalpha/TMEM184C"/>
</dbReference>
<reference evidence="7" key="1">
    <citation type="submission" date="2018-11" db="EMBL/GenBank/DDBJ databases">
        <authorList>
            <person name="Alioto T."/>
            <person name="Alioto T."/>
        </authorList>
    </citation>
    <scope>NUCLEOTIDE SEQUENCE</scope>
</reference>
<evidence type="ECO:0000256" key="6">
    <source>
        <dbReference type="SAM" id="Phobius"/>
    </source>
</evidence>
<feature type="transmembrane region" description="Helical" evidence="6">
    <location>
        <begin position="286"/>
        <end position="308"/>
    </location>
</feature>
<feature type="compositionally biased region" description="Polar residues" evidence="5">
    <location>
        <begin position="377"/>
        <end position="386"/>
    </location>
</feature>
<dbReference type="AlphaFoldDB" id="A0A8B6HN48"/>
<feature type="transmembrane region" description="Helical" evidence="6">
    <location>
        <begin position="14"/>
        <end position="35"/>
    </location>
</feature>
<name>A0A8B6HN48_MYTGA</name>
<keyword evidence="3 6" id="KW-1133">Transmembrane helix</keyword>
<feature type="transmembrane region" description="Helical" evidence="6">
    <location>
        <begin position="81"/>
        <end position="99"/>
    </location>
</feature>
<evidence type="ECO:0000256" key="1">
    <source>
        <dbReference type="ARBA" id="ARBA00004141"/>
    </source>
</evidence>
<evidence type="ECO:0000256" key="2">
    <source>
        <dbReference type="ARBA" id="ARBA00022692"/>
    </source>
</evidence>
<keyword evidence="2 6" id="KW-0812">Transmembrane</keyword>
<keyword evidence="4 6" id="KW-0472">Membrane</keyword>
<gene>
    <name evidence="7" type="ORF">MGAL_10B021088</name>
</gene>
<proteinExistence type="predicted"/>
<dbReference type="SMART" id="SM01417">
    <property type="entry name" value="Solute_trans_a"/>
    <property type="match status" value="1"/>
</dbReference>
<accession>A0A8B6HN48</accession>
<evidence type="ECO:0000256" key="4">
    <source>
        <dbReference type="ARBA" id="ARBA00023136"/>
    </source>
</evidence>
<protein>
    <recommendedName>
        <fullName evidence="9">Transmembrane protein 184C</fullName>
    </recommendedName>
</protein>
<feature type="transmembrane region" description="Helical" evidence="6">
    <location>
        <begin position="47"/>
        <end position="69"/>
    </location>
</feature>
<comment type="caution">
    <text evidence="7">The sequence shown here is derived from an EMBL/GenBank/DDBJ whole genome shotgun (WGS) entry which is preliminary data.</text>
</comment>